<dbReference type="InterPro" id="IPR016181">
    <property type="entry name" value="Acyl_CoA_acyltransferase"/>
</dbReference>
<comment type="caution">
    <text evidence="4">The sequence shown here is derived from an EMBL/GenBank/DDBJ whole genome shotgun (WGS) entry which is preliminary data.</text>
</comment>
<dbReference type="OrthoDB" id="5292888at2"/>
<accession>A0A326UD17</accession>
<feature type="domain" description="N-acetyltransferase" evidence="3">
    <location>
        <begin position="3"/>
        <end position="173"/>
    </location>
</feature>
<dbReference type="AlphaFoldDB" id="A0A326UD17"/>
<keyword evidence="2 4" id="KW-0012">Acyltransferase</keyword>
<protein>
    <submittedName>
        <fullName evidence="4">L-amino acid N-acyltransferase YncA</fullName>
    </submittedName>
</protein>
<evidence type="ECO:0000256" key="1">
    <source>
        <dbReference type="ARBA" id="ARBA00022679"/>
    </source>
</evidence>
<dbReference type="PANTHER" id="PTHR43877">
    <property type="entry name" value="AMINOALKYLPHOSPHONATE N-ACETYLTRANSFERASE-RELATED-RELATED"/>
    <property type="match status" value="1"/>
</dbReference>
<name>A0A326UD17_THEHA</name>
<keyword evidence="5" id="KW-1185">Reference proteome</keyword>
<dbReference type="InterPro" id="IPR000182">
    <property type="entry name" value="GNAT_dom"/>
</dbReference>
<reference evidence="4 5" key="1">
    <citation type="submission" date="2018-06" db="EMBL/GenBank/DDBJ databases">
        <title>Genomic Encyclopedia of Archaeal and Bacterial Type Strains, Phase II (KMG-II): from individual species to whole genera.</title>
        <authorList>
            <person name="Goeker M."/>
        </authorList>
    </citation>
    <scope>NUCLEOTIDE SEQUENCE [LARGE SCALE GENOMIC DNA]</scope>
    <source>
        <strain evidence="4 5">ATCC BAA-1881</strain>
    </source>
</reference>
<dbReference type="InterPro" id="IPR050832">
    <property type="entry name" value="Bact_Acetyltransf"/>
</dbReference>
<keyword evidence="1 4" id="KW-0808">Transferase</keyword>
<dbReference type="CDD" id="cd04301">
    <property type="entry name" value="NAT_SF"/>
    <property type="match status" value="1"/>
</dbReference>
<dbReference type="PROSITE" id="PS51186">
    <property type="entry name" value="GNAT"/>
    <property type="match status" value="1"/>
</dbReference>
<evidence type="ECO:0000256" key="2">
    <source>
        <dbReference type="ARBA" id="ARBA00023315"/>
    </source>
</evidence>
<dbReference type="SUPFAM" id="SSF55729">
    <property type="entry name" value="Acyl-CoA N-acyltransferases (Nat)"/>
    <property type="match status" value="1"/>
</dbReference>
<evidence type="ECO:0000313" key="5">
    <source>
        <dbReference type="Proteomes" id="UP000248806"/>
    </source>
</evidence>
<evidence type="ECO:0000313" key="4">
    <source>
        <dbReference type="EMBL" id="PZW36397.1"/>
    </source>
</evidence>
<dbReference type="RefSeq" id="WP_111318603.1">
    <property type="nucleotide sequence ID" value="NZ_BIFX01000001.1"/>
</dbReference>
<organism evidence="4 5">
    <name type="scientific">Thermosporothrix hazakensis</name>
    <dbReference type="NCBI Taxonomy" id="644383"/>
    <lineage>
        <taxon>Bacteria</taxon>
        <taxon>Bacillati</taxon>
        <taxon>Chloroflexota</taxon>
        <taxon>Ktedonobacteria</taxon>
        <taxon>Ktedonobacterales</taxon>
        <taxon>Thermosporotrichaceae</taxon>
        <taxon>Thermosporothrix</taxon>
    </lineage>
</organism>
<dbReference type="Pfam" id="PF00583">
    <property type="entry name" value="Acetyltransf_1"/>
    <property type="match status" value="1"/>
</dbReference>
<dbReference type="GO" id="GO:0016747">
    <property type="term" value="F:acyltransferase activity, transferring groups other than amino-acyl groups"/>
    <property type="evidence" value="ECO:0007669"/>
    <property type="project" value="InterPro"/>
</dbReference>
<dbReference type="Proteomes" id="UP000248806">
    <property type="component" value="Unassembled WGS sequence"/>
</dbReference>
<evidence type="ECO:0000259" key="3">
    <source>
        <dbReference type="PROSITE" id="PS51186"/>
    </source>
</evidence>
<proteinExistence type="predicted"/>
<gene>
    <name evidence="4" type="ORF">EI42_00571</name>
</gene>
<dbReference type="EMBL" id="QKUF01000001">
    <property type="protein sequence ID" value="PZW36397.1"/>
    <property type="molecule type" value="Genomic_DNA"/>
</dbReference>
<dbReference type="Gene3D" id="3.40.630.30">
    <property type="match status" value="1"/>
</dbReference>
<sequence>MVVTIRPARTEDAHGIAFVHTESWQTTYQGLMPAEYIAQRTLERRQRTWEHVLQQPDALVYVAEDKQGRLVGFANGGPLRSDDPGYAAEVYCLYLLQEAQRQGLGRTLVRVLVADFLAHGMESMLIWVLATNPARRFYEALGGILVREMMVEDNGFSLHEVAYGWPDLRAMSF</sequence>